<dbReference type="PROSITE" id="PS50110">
    <property type="entry name" value="RESPONSE_REGULATORY"/>
    <property type="match status" value="1"/>
</dbReference>
<evidence type="ECO:0000256" key="1">
    <source>
        <dbReference type="ARBA" id="ARBA00022553"/>
    </source>
</evidence>
<keyword evidence="1" id="KW-0597">Phosphoprotein</keyword>
<reference evidence="4 5" key="1">
    <citation type="journal article" date="2016" name="Nat. Commun.">
        <title>Thousands of microbial genomes shed light on interconnected biogeochemical processes in an aquifer system.</title>
        <authorList>
            <person name="Anantharaman K."/>
            <person name="Brown C.T."/>
            <person name="Hug L.A."/>
            <person name="Sharon I."/>
            <person name="Castelle C.J."/>
            <person name="Probst A.J."/>
            <person name="Thomas B.C."/>
            <person name="Singh A."/>
            <person name="Wilkins M.J."/>
            <person name="Karaoz U."/>
            <person name="Brodie E.L."/>
            <person name="Williams K.H."/>
            <person name="Hubbard S.S."/>
            <person name="Banfield J.F."/>
        </authorList>
    </citation>
    <scope>NUCLEOTIDE SEQUENCE [LARGE SCALE GENOMIC DNA]</scope>
</reference>
<dbReference type="InterPro" id="IPR050595">
    <property type="entry name" value="Bact_response_regulator"/>
</dbReference>
<dbReference type="InterPro" id="IPR001789">
    <property type="entry name" value="Sig_transdc_resp-reg_receiver"/>
</dbReference>
<dbReference type="Proteomes" id="UP000179243">
    <property type="component" value="Unassembled WGS sequence"/>
</dbReference>
<dbReference type="PANTHER" id="PTHR44591:SF3">
    <property type="entry name" value="RESPONSE REGULATORY DOMAIN-CONTAINING PROTEIN"/>
    <property type="match status" value="1"/>
</dbReference>
<evidence type="ECO:0000259" key="3">
    <source>
        <dbReference type="PROSITE" id="PS50110"/>
    </source>
</evidence>
<dbReference type="SMART" id="SM00448">
    <property type="entry name" value="REC"/>
    <property type="match status" value="1"/>
</dbReference>
<dbReference type="SUPFAM" id="SSF52172">
    <property type="entry name" value="CheY-like"/>
    <property type="match status" value="1"/>
</dbReference>
<organism evidence="4 5">
    <name type="scientific">Candidatus Raymondbacteria bacterium RIFOXYD12_FULL_49_13</name>
    <dbReference type="NCBI Taxonomy" id="1817890"/>
    <lineage>
        <taxon>Bacteria</taxon>
        <taxon>Raymondiibacteriota</taxon>
    </lineage>
</organism>
<protein>
    <recommendedName>
        <fullName evidence="3">Response regulatory domain-containing protein</fullName>
    </recommendedName>
</protein>
<evidence type="ECO:0000256" key="2">
    <source>
        <dbReference type="PROSITE-ProRule" id="PRU00169"/>
    </source>
</evidence>
<name>A0A1F7F2W0_UNCRA</name>
<dbReference type="Gene3D" id="3.40.50.2300">
    <property type="match status" value="1"/>
</dbReference>
<dbReference type="GO" id="GO:0000160">
    <property type="term" value="P:phosphorelay signal transduction system"/>
    <property type="evidence" value="ECO:0007669"/>
    <property type="project" value="InterPro"/>
</dbReference>
<dbReference type="Pfam" id="PF00072">
    <property type="entry name" value="Response_reg"/>
    <property type="match status" value="1"/>
</dbReference>
<dbReference type="EMBL" id="MFYX01000138">
    <property type="protein sequence ID" value="OGK00903.1"/>
    <property type="molecule type" value="Genomic_DNA"/>
</dbReference>
<feature type="domain" description="Response regulatory" evidence="3">
    <location>
        <begin position="4"/>
        <end position="121"/>
    </location>
</feature>
<gene>
    <name evidence="4" type="ORF">A2519_12680</name>
</gene>
<dbReference type="AlphaFoldDB" id="A0A1F7F2W0"/>
<dbReference type="PANTHER" id="PTHR44591">
    <property type="entry name" value="STRESS RESPONSE REGULATOR PROTEIN 1"/>
    <property type="match status" value="1"/>
</dbReference>
<evidence type="ECO:0000313" key="4">
    <source>
        <dbReference type="EMBL" id="OGK00903.1"/>
    </source>
</evidence>
<accession>A0A1F7F2W0</accession>
<sequence length="121" mass="13262">MGNSILIIDSVPALARALENMLKTAGCELVCVKAYKSSEGLKSLEQEQQISMVICEWDMPEMPGPDLFNEAKSKGLLNGKRFFLTFKKKTREEILAASNAGVSGFLVRPVTLVLVQKIVST</sequence>
<proteinExistence type="predicted"/>
<evidence type="ECO:0000313" key="5">
    <source>
        <dbReference type="Proteomes" id="UP000179243"/>
    </source>
</evidence>
<dbReference type="InterPro" id="IPR011006">
    <property type="entry name" value="CheY-like_superfamily"/>
</dbReference>
<comment type="caution">
    <text evidence="4">The sequence shown here is derived from an EMBL/GenBank/DDBJ whole genome shotgun (WGS) entry which is preliminary data.</text>
</comment>
<comment type="caution">
    <text evidence="2">Lacks conserved residue(s) required for the propagation of feature annotation.</text>
</comment>